<protein>
    <submittedName>
        <fullName evidence="4">SusC/RagA family TonB-linked outer membrane protein</fullName>
    </submittedName>
</protein>
<accession>A0AAE6MHF3</accession>
<feature type="domain" description="TonB-dependent receptor plug" evidence="3">
    <location>
        <begin position="246"/>
        <end position="333"/>
    </location>
</feature>
<keyword evidence="1" id="KW-0813">Transport</keyword>
<dbReference type="InterPro" id="IPR039426">
    <property type="entry name" value="TonB-dep_rcpt-like"/>
</dbReference>
<reference evidence="5 7" key="2">
    <citation type="submission" date="2021-03" db="EMBL/GenBank/DDBJ databases">
        <title>Mucilaginibacter strains isolated from gold and copper mining confer multi heavy-metal resistance.</title>
        <authorList>
            <person name="Li Y."/>
        </authorList>
    </citation>
    <scope>NUCLEOTIDE SEQUENCE [LARGE SCALE GENOMIC DNA]</scope>
    <source>
        <strain evidence="5 7">P2-4</strain>
    </source>
</reference>
<dbReference type="RefSeq" id="WP_112656871.1">
    <property type="nucleotide sequence ID" value="NZ_CP043451.1"/>
</dbReference>
<dbReference type="EMBL" id="CP043451">
    <property type="protein sequence ID" value="QEM03127.1"/>
    <property type="molecule type" value="Genomic_DNA"/>
</dbReference>
<feature type="chain" id="PRO_5042115370" evidence="2">
    <location>
        <begin position="30"/>
        <end position="1183"/>
    </location>
</feature>
<dbReference type="NCBIfam" id="TIGR04057">
    <property type="entry name" value="SusC_RagA_signa"/>
    <property type="match status" value="1"/>
</dbReference>
<keyword evidence="1" id="KW-0998">Cell outer membrane</keyword>
<dbReference type="GO" id="GO:0009279">
    <property type="term" value="C:cell outer membrane"/>
    <property type="evidence" value="ECO:0007669"/>
    <property type="project" value="UniProtKB-SubCell"/>
</dbReference>
<keyword evidence="1" id="KW-1134">Transmembrane beta strand</keyword>
<dbReference type="Proteomes" id="UP000250557">
    <property type="component" value="Chromosome"/>
</dbReference>
<evidence type="ECO:0000313" key="7">
    <source>
        <dbReference type="Proteomes" id="UP000663940"/>
    </source>
</evidence>
<dbReference type="InterPro" id="IPR023996">
    <property type="entry name" value="TonB-dep_OMP_SusC/RagA"/>
</dbReference>
<keyword evidence="2" id="KW-0732">Signal</keyword>
<evidence type="ECO:0000259" key="3">
    <source>
        <dbReference type="Pfam" id="PF07715"/>
    </source>
</evidence>
<dbReference type="Gene3D" id="2.60.40.1120">
    <property type="entry name" value="Carboxypeptidase-like, regulatory domain"/>
    <property type="match status" value="1"/>
</dbReference>
<sequence>MLKNLRSRLKYKSLVLTVAITSFLNCALATEIARSQDLNKRISIDIDKKTLKETLDEISKQVHVGIIYSNAKGILKNPVTIHAKDQPVSKVLSDLLSPLTLTYEIIGDQIVVKFDYTSSRPPSQRQIEKQRFPVKGKVTDGNGAPLPGATVKVKGGPVLATADSNGEFQITNVADSTVLQVSFVGYVTKDIVVSNANYLTISLENSSNQLNEVAVVSTGYQNIPKERVTGSFAQPIKSEFDMRVSTDVLSKLSGITSGVLFNANSTTAKSGQLDINVRGRSTIFANDQPLIVVDNFPYSGNINDINPNDVENVTILKDAASASIWGVRAGNGVIVITTKRGKIDQPLKVGFNSNVTITNKPDLNYNPNQLSSSSYIQLEKYLFSNGYYDANLTDVTNYPVISPVVRLLAQQRSGAISVAALNTQINGLSNLTKNDELNKYFYQRSVNQQYAANFSGGSKHTVYYFSIGYDKNIPSIKGNSYERITLNSQNTFSPVKNLEINVGLNVVQDKSKIDNTLNQFSNRLFPYSQIADAQGQPLAIPIDFDQTFTNATSSKGFLDWSYYPLNELEKPDNVTKNLDLRFSPGLKYTFWPGLSAEIKYQYQRTNLQNRDYESQDTYYVRNLINQFSILNNGMVSGYNIPLGGILALTNGNVISNNLRGQINYNVKWGNNAIVALLGTEFSQTSVENNSSSLYGYNDELSTFTNVNSLNSFPTNPSGGFSAINSGLGITGTLDRFRSSFANIAYTYKDRYTATASARIDGSNYFGVSTNQKSVPLWSFGGKWTVDKESFYNVNWLPNLVLRATYGYNGNLDRSVTGVTTFQYYNNAQFTNLPYASISNIGNPDLRWEKTGIGNLAVDFGFKNNIVTGSLDFYFKKETDLLGFKTFPTNVGITTLKGNYSDMRGSGADLVLTTKNLNRELRWTTTFLISHSTDKVTRYDVTPTAPQLVGADGNGNSAVPNINRPVFGLYSYKWGGLNAQTGNPIGYLNGATSEDYSAIVNNSPINSLIYSGPARPTYYGGIYNKFTYKGFALAVQITYKLGYYFRKPTINYSGITSTGTSFLAVNRDYDNRWLQPGDETRTNVPSIIYPFSQARDRFYQYSEVNIEKGDNIRLQDISLSYDFSNSKFPKLPFKNLQVFIYGNNVGLIWRANHSGIDPDAIPGTNDNSTMPNPRSIAFGIKGNF</sequence>
<evidence type="ECO:0000256" key="2">
    <source>
        <dbReference type="SAM" id="SignalP"/>
    </source>
</evidence>
<keyword evidence="1" id="KW-0812">Transmembrane</keyword>
<proteinExistence type="inferred from homology"/>
<dbReference type="Proteomes" id="UP000663940">
    <property type="component" value="Chromosome"/>
</dbReference>
<keyword evidence="7" id="KW-1185">Reference proteome</keyword>
<organism evidence="4 6">
    <name type="scientific">Mucilaginibacter rubeus</name>
    <dbReference type="NCBI Taxonomy" id="2027860"/>
    <lineage>
        <taxon>Bacteria</taxon>
        <taxon>Pseudomonadati</taxon>
        <taxon>Bacteroidota</taxon>
        <taxon>Sphingobacteriia</taxon>
        <taxon>Sphingobacteriales</taxon>
        <taxon>Sphingobacteriaceae</taxon>
        <taxon>Mucilaginibacter</taxon>
    </lineage>
</organism>
<dbReference type="InterPro" id="IPR012910">
    <property type="entry name" value="Plug_dom"/>
</dbReference>
<dbReference type="InterPro" id="IPR023997">
    <property type="entry name" value="TonB-dep_OMP_SusC/RagA_CS"/>
</dbReference>
<comment type="subcellular location">
    <subcellularLocation>
        <location evidence="1">Cell outer membrane</location>
        <topology evidence="1">Multi-pass membrane protein</topology>
    </subcellularLocation>
</comment>
<evidence type="ECO:0000313" key="6">
    <source>
        <dbReference type="Proteomes" id="UP000250557"/>
    </source>
</evidence>
<dbReference type="AlphaFoldDB" id="A0AAE6MHF3"/>
<reference evidence="4 6" key="1">
    <citation type="submission" date="2019-08" db="EMBL/GenBank/DDBJ databases">
        <title>Comparative genome analysis confer to the adaptation heavy metal polluted environment.</title>
        <authorList>
            <person name="Li Y."/>
        </authorList>
    </citation>
    <scope>NUCLEOTIDE SEQUENCE [LARGE SCALE GENOMIC DNA]</scope>
    <source>
        <strain evidence="4 6">P2</strain>
    </source>
</reference>
<comment type="similarity">
    <text evidence="1">Belongs to the TonB-dependent receptor family.</text>
</comment>
<dbReference type="Gene3D" id="2.170.130.10">
    <property type="entry name" value="TonB-dependent receptor, plug domain"/>
    <property type="match status" value="1"/>
</dbReference>
<feature type="signal peptide" evidence="2">
    <location>
        <begin position="1"/>
        <end position="29"/>
    </location>
</feature>
<name>A0AAE6MHF3_9SPHI</name>
<dbReference type="NCBIfam" id="TIGR04056">
    <property type="entry name" value="OMP_RagA_SusC"/>
    <property type="match status" value="1"/>
</dbReference>
<dbReference type="InterPro" id="IPR008969">
    <property type="entry name" value="CarboxyPept-like_regulatory"/>
</dbReference>
<dbReference type="SUPFAM" id="SSF56935">
    <property type="entry name" value="Porins"/>
    <property type="match status" value="1"/>
</dbReference>
<dbReference type="Pfam" id="PF13715">
    <property type="entry name" value="CarbopepD_reg_2"/>
    <property type="match status" value="1"/>
</dbReference>
<dbReference type="InterPro" id="IPR037066">
    <property type="entry name" value="Plug_dom_sf"/>
</dbReference>
<dbReference type="Pfam" id="PF07715">
    <property type="entry name" value="Plug"/>
    <property type="match status" value="1"/>
</dbReference>
<keyword evidence="1" id="KW-0472">Membrane</keyword>
<evidence type="ECO:0000256" key="1">
    <source>
        <dbReference type="PROSITE-ProRule" id="PRU01360"/>
    </source>
</evidence>
<dbReference type="EMBL" id="CP071880">
    <property type="protein sequence ID" value="QTE48120.1"/>
    <property type="molecule type" value="Genomic_DNA"/>
</dbReference>
<dbReference type="PROSITE" id="PS52016">
    <property type="entry name" value="TONB_DEPENDENT_REC_3"/>
    <property type="match status" value="1"/>
</dbReference>
<evidence type="ECO:0000313" key="4">
    <source>
        <dbReference type="EMBL" id="QEM03127.1"/>
    </source>
</evidence>
<dbReference type="SUPFAM" id="SSF49464">
    <property type="entry name" value="Carboxypeptidase regulatory domain-like"/>
    <property type="match status" value="1"/>
</dbReference>
<evidence type="ECO:0000313" key="5">
    <source>
        <dbReference type="EMBL" id="QTE48120.1"/>
    </source>
</evidence>
<gene>
    <name evidence="4" type="ORF">DIU31_006170</name>
    <name evidence="5" type="ORF">J3L21_21535</name>
</gene>